<protein>
    <submittedName>
        <fullName evidence="1">Unannotated protein</fullName>
    </submittedName>
</protein>
<dbReference type="EMBL" id="CAEZXX010000056">
    <property type="protein sequence ID" value="CAB4708081.1"/>
    <property type="molecule type" value="Genomic_DNA"/>
</dbReference>
<gene>
    <name evidence="1" type="ORF">UFOPK2602_00976</name>
    <name evidence="2" type="ORF">UFOPK2806_01618</name>
    <name evidence="3" type="ORF">UFOPK4306_00284</name>
</gene>
<proteinExistence type="predicted"/>
<dbReference type="AlphaFoldDB" id="A0A6J6Q8K5"/>
<sequence length="391" mass="40245">MSSETLGGRVRVPVRIDRYLATIDVSEAIASSTRGLLVDLVRTDTEVVGALIVVDDRGRITVDGRQWDAGQDQTVFDQLVYVLLQASLDADPDRLHLHAGLVSRSNRGVLIGGHAGCGKSTLVAQLLRAGFDYHTDERVAVDDALALGPLPKPLSVVAGSFPVLAEFDPTATGHGVASPRLWHVPASVIGPGSARTSPPELAGIALVEYRVGAALDSAEMHPITVARVLLADSIDVDRYGSRGPLLVTRLCASVPCRSVIHGGGADVAGFLSGFATGTDSFAGAEVTQILAASDARPASGAPVPVDLRSVLGPASGIAGAAAADRALIRTDSGALVELDEGQTAWFQLLDGYTALNVLVREVAESIGLDEHAIGASAVSVLNGLVALGVAA</sequence>
<dbReference type="InterPro" id="IPR027417">
    <property type="entry name" value="P-loop_NTPase"/>
</dbReference>
<reference evidence="1" key="1">
    <citation type="submission" date="2020-05" db="EMBL/GenBank/DDBJ databases">
        <authorList>
            <person name="Chiriac C."/>
            <person name="Salcher M."/>
            <person name="Ghai R."/>
            <person name="Kavagutti S V."/>
        </authorList>
    </citation>
    <scope>NUCLEOTIDE SEQUENCE</scope>
</reference>
<dbReference type="Gene3D" id="3.40.50.300">
    <property type="entry name" value="P-loop containing nucleotide triphosphate hydrolases"/>
    <property type="match status" value="1"/>
</dbReference>
<evidence type="ECO:0000313" key="2">
    <source>
        <dbReference type="EMBL" id="CAB4760502.1"/>
    </source>
</evidence>
<name>A0A6J6Q8K5_9ZZZZ</name>
<dbReference type="EMBL" id="CAEZYY010000022">
    <property type="protein sequence ID" value="CAB4760502.1"/>
    <property type="molecule type" value="Genomic_DNA"/>
</dbReference>
<dbReference type="EMBL" id="CAFBQP010000007">
    <property type="protein sequence ID" value="CAB5054110.1"/>
    <property type="molecule type" value="Genomic_DNA"/>
</dbReference>
<accession>A0A6J6Q8K5</accession>
<dbReference type="SUPFAM" id="SSF53795">
    <property type="entry name" value="PEP carboxykinase-like"/>
    <property type="match status" value="1"/>
</dbReference>
<evidence type="ECO:0000313" key="3">
    <source>
        <dbReference type="EMBL" id="CAB5054110.1"/>
    </source>
</evidence>
<organism evidence="1">
    <name type="scientific">freshwater metagenome</name>
    <dbReference type="NCBI Taxonomy" id="449393"/>
    <lineage>
        <taxon>unclassified sequences</taxon>
        <taxon>metagenomes</taxon>
        <taxon>ecological metagenomes</taxon>
    </lineage>
</organism>
<evidence type="ECO:0000313" key="1">
    <source>
        <dbReference type="EMBL" id="CAB4708081.1"/>
    </source>
</evidence>